<sequence>MNQGNETTSVAQDGQAAFIGLAPLMRQAFSGVDLKPLGAALIERSERNPRDAHTLMDLSTVLQLTGNRDIALATQAHALEMQQIYRVPAATGTPGIRLLAIMAPGDLMANTPLEFLLEESDVTLDMLYLTPGMDSIPELPDHDVLFVAIGESDENRALLEQLTEVTRHWPRPVLNAPDRIANLSRDRACSLLQGAPGIEIPKSVRIPRETLEQIGRDALPIGEVIGDGSFPIIVRPVGSHAGHGLEKIDSPHDIAAYLQGMPHAEFYVARFVDYRGADGLFRKYRIILIEGRPYVSHMAISSHWMIHYLNAGMTDSAEKRAEEARFMAGFDDEFAPRHAQAFQAITERLGLDYVGLDCGETADGKLLIFEADSDMIVHAMDPVDMFPYKQPQMRKLFAAFRTMLGNAAMRSNEAI</sequence>
<dbReference type="OrthoDB" id="5297883at2"/>
<gene>
    <name evidence="1" type="ORF">AYR66_17040</name>
</gene>
<dbReference type="EMBL" id="LSTO01000001">
    <property type="protein sequence ID" value="OWW20919.1"/>
    <property type="molecule type" value="Genomic_DNA"/>
</dbReference>
<reference evidence="1 2" key="1">
    <citation type="submission" date="2016-02" db="EMBL/GenBank/DDBJ databases">
        <authorList>
            <person name="Wen L."/>
            <person name="He K."/>
            <person name="Yang H."/>
        </authorList>
    </citation>
    <scope>NUCLEOTIDE SEQUENCE [LARGE SCALE GENOMIC DNA]</scope>
    <source>
        <strain evidence="1 2">TSA40</strain>
    </source>
</reference>
<evidence type="ECO:0000313" key="2">
    <source>
        <dbReference type="Proteomes" id="UP000197535"/>
    </source>
</evidence>
<dbReference type="Proteomes" id="UP000197535">
    <property type="component" value="Unassembled WGS sequence"/>
</dbReference>
<dbReference type="AlphaFoldDB" id="A0A254TE34"/>
<comment type="caution">
    <text evidence="1">The sequence shown here is derived from an EMBL/GenBank/DDBJ whole genome shotgun (WGS) entry which is preliminary data.</text>
</comment>
<organism evidence="1 2">
    <name type="scientific">Noviherbaspirillum denitrificans</name>
    <dbReference type="NCBI Taxonomy" id="1968433"/>
    <lineage>
        <taxon>Bacteria</taxon>
        <taxon>Pseudomonadati</taxon>
        <taxon>Pseudomonadota</taxon>
        <taxon>Betaproteobacteria</taxon>
        <taxon>Burkholderiales</taxon>
        <taxon>Oxalobacteraceae</taxon>
        <taxon>Noviherbaspirillum</taxon>
    </lineage>
</organism>
<protein>
    <submittedName>
        <fullName evidence="1">Glutathione synthase</fullName>
    </submittedName>
</protein>
<accession>A0A254TE34</accession>
<proteinExistence type="predicted"/>
<name>A0A254TE34_9BURK</name>
<keyword evidence="2" id="KW-1185">Reference proteome</keyword>
<evidence type="ECO:0000313" key="1">
    <source>
        <dbReference type="EMBL" id="OWW20919.1"/>
    </source>
</evidence>
<dbReference type="SUPFAM" id="SSF56059">
    <property type="entry name" value="Glutathione synthetase ATP-binding domain-like"/>
    <property type="match status" value="1"/>
</dbReference>
<dbReference type="RefSeq" id="WP_088707778.1">
    <property type="nucleotide sequence ID" value="NZ_LSTO01000001.1"/>
</dbReference>